<evidence type="ECO:0000313" key="2">
    <source>
        <dbReference type="EMBL" id="MFC5464875.1"/>
    </source>
</evidence>
<name>A0ABW0LHR3_9BACI</name>
<evidence type="ECO:0000313" key="3">
    <source>
        <dbReference type="Proteomes" id="UP001596147"/>
    </source>
</evidence>
<keyword evidence="3" id="KW-1185">Reference proteome</keyword>
<proteinExistence type="predicted"/>
<comment type="caution">
    <text evidence="2">The sequence shown here is derived from an EMBL/GenBank/DDBJ whole genome shotgun (WGS) entry which is preliminary data.</text>
</comment>
<reference evidence="3" key="1">
    <citation type="journal article" date="2019" name="Int. J. Syst. Evol. Microbiol.">
        <title>The Global Catalogue of Microorganisms (GCM) 10K type strain sequencing project: providing services to taxonomists for standard genome sequencing and annotation.</title>
        <authorList>
            <consortium name="The Broad Institute Genomics Platform"/>
            <consortium name="The Broad Institute Genome Sequencing Center for Infectious Disease"/>
            <person name="Wu L."/>
            <person name="Ma J."/>
        </authorList>
    </citation>
    <scope>NUCLEOTIDE SEQUENCE [LARGE SCALE GENOMIC DNA]</scope>
    <source>
        <strain evidence="3">CGMCC 1.12237</strain>
    </source>
</reference>
<dbReference type="RefSeq" id="WP_382350382.1">
    <property type="nucleotide sequence ID" value="NZ_JBHSMC010000011.1"/>
</dbReference>
<evidence type="ECO:0000259" key="1">
    <source>
        <dbReference type="Pfam" id="PF23728"/>
    </source>
</evidence>
<dbReference type="Proteomes" id="UP001596147">
    <property type="component" value="Unassembled WGS sequence"/>
</dbReference>
<dbReference type="Pfam" id="PF23728">
    <property type="entry name" value="Tubby_C_like"/>
    <property type="match status" value="1"/>
</dbReference>
<gene>
    <name evidence="2" type="ORF">ACFPM4_08920</name>
</gene>
<organism evidence="2 3">
    <name type="scientific">Lederbergia graminis</name>
    <dbReference type="NCBI Taxonomy" id="735518"/>
    <lineage>
        <taxon>Bacteria</taxon>
        <taxon>Bacillati</taxon>
        <taxon>Bacillota</taxon>
        <taxon>Bacilli</taxon>
        <taxon>Bacillales</taxon>
        <taxon>Bacillaceae</taxon>
        <taxon>Lederbergia</taxon>
    </lineage>
</organism>
<protein>
    <recommendedName>
        <fullName evidence="1">Tubby C-terminal domain-containing protein</fullName>
    </recommendedName>
</protein>
<dbReference type="EMBL" id="JBHSMC010000011">
    <property type="protein sequence ID" value="MFC5464875.1"/>
    <property type="molecule type" value="Genomic_DNA"/>
</dbReference>
<accession>A0ABW0LHR3</accession>
<sequence length="176" mass="21292">MYLFMYEFPFYKGSTKTLHISNEEEKKVGSLKRYYKHKFQKVIDRIISSDLILNVQTYDENQEMFCNIKEDMHFKSWLRSSWQGQSRNLGNFQLFDRTKIKTHPRMELVTEAGDTYFMTKNFGNRKISITNEQKELFVEMTYEKVLPPYNIRITLLNEKLHILEVAAIHFIFNMRY</sequence>
<feature type="domain" description="Tubby C-terminal" evidence="1">
    <location>
        <begin position="4"/>
        <end position="174"/>
    </location>
</feature>
<dbReference type="InterPro" id="IPR056944">
    <property type="entry name" value="Tubby_C-like"/>
</dbReference>